<dbReference type="GO" id="GO:0019005">
    <property type="term" value="C:SCF ubiquitin ligase complex"/>
    <property type="evidence" value="ECO:0007669"/>
    <property type="project" value="TreeGrafter"/>
</dbReference>
<evidence type="ECO:0000313" key="1">
    <source>
        <dbReference type="EMBL" id="AYV80736.1"/>
    </source>
</evidence>
<dbReference type="Gene3D" id="3.80.10.10">
    <property type="entry name" value="Ribonuclease Inhibitor"/>
    <property type="match status" value="2"/>
</dbReference>
<proteinExistence type="predicted"/>
<dbReference type="SMART" id="SM00367">
    <property type="entry name" value="LRR_CC"/>
    <property type="match status" value="5"/>
</dbReference>
<dbReference type="Pfam" id="PF13516">
    <property type="entry name" value="LRR_6"/>
    <property type="match status" value="2"/>
</dbReference>
<reference evidence="1" key="1">
    <citation type="submission" date="2018-10" db="EMBL/GenBank/DDBJ databases">
        <title>Hidden diversity of soil giant viruses.</title>
        <authorList>
            <person name="Schulz F."/>
            <person name="Alteio L."/>
            <person name="Goudeau D."/>
            <person name="Ryan E.M."/>
            <person name="Malmstrom R.R."/>
            <person name="Blanchard J."/>
            <person name="Woyke T."/>
        </authorList>
    </citation>
    <scope>NUCLEOTIDE SEQUENCE</scope>
    <source>
        <strain evidence="1">HAV1</strain>
    </source>
</reference>
<sequence>MVLSPLRNIPAYAFIEFLNNRDLINLASSNHYFKLELYHKAKPFVHSNSPAHAIRILTFFKHAKLKISSGELFDESKDIKPLMNNIIEIHLDEHMLKLFDDIKLSELRNLTSLDIDEDFPIADIIIPSTIKQLTLDTLDQGKEIKSVLFTNLTSLDICYGFVTDSILAQLTKLTKLDIYDETPITNHGLSKLINLKQLDLTDIQSDKITDEGICPLTNLTALFIHGTRYISDDIFKHLQKLLELSITGDTIITDRGIYHCINLRSLTLYGPHIKITDITMQRLTNLTSLDISSLKLTDKALIGLEALVFLGSGDNEITDDACKHLTNIKSLDLSLDEKLTDKILTSGLTSLNISSNDRITDEGLRSLIQLQKLSLYHNVKITDYGLETLGPSLISLKLYENENVTDRGICGLTNLLYLNISGNKKITDMGILPLKKLKRLDLGRSVGTTNVTFECVCSFRHLRNVVGVHRIANMDKEKRKFLGRRGIILV</sequence>
<organism evidence="1">
    <name type="scientific">Harvfovirus sp</name>
    <dbReference type="NCBI Taxonomy" id="2487768"/>
    <lineage>
        <taxon>Viruses</taxon>
        <taxon>Varidnaviria</taxon>
        <taxon>Bamfordvirae</taxon>
        <taxon>Nucleocytoviricota</taxon>
        <taxon>Megaviricetes</taxon>
        <taxon>Imitervirales</taxon>
        <taxon>Mimiviridae</taxon>
        <taxon>Klosneuvirinae</taxon>
    </lineage>
</organism>
<dbReference type="GO" id="GO:0031146">
    <property type="term" value="P:SCF-dependent proteasomal ubiquitin-dependent protein catabolic process"/>
    <property type="evidence" value="ECO:0007669"/>
    <property type="project" value="TreeGrafter"/>
</dbReference>
<dbReference type="SUPFAM" id="SSF52058">
    <property type="entry name" value="L domain-like"/>
    <property type="match status" value="1"/>
</dbReference>
<dbReference type="InterPro" id="IPR032675">
    <property type="entry name" value="LRR_dom_sf"/>
</dbReference>
<gene>
    <name evidence="1" type="ORF">Harvfovirus5_40</name>
</gene>
<dbReference type="InterPro" id="IPR001611">
    <property type="entry name" value="Leu-rich_rpt"/>
</dbReference>
<protein>
    <recommendedName>
        <fullName evidence="2">F-box domain-containing protein</fullName>
    </recommendedName>
</protein>
<dbReference type="InterPro" id="IPR006553">
    <property type="entry name" value="Leu-rich_rpt_Cys-con_subtyp"/>
</dbReference>
<name>A0A3G5A0I7_9VIRU</name>
<dbReference type="PANTHER" id="PTHR13318">
    <property type="entry name" value="PARTNER OF PAIRED, ISOFORM B-RELATED"/>
    <property type="match status" value="1"/>
</dbReference>
<dbReference type="EMBL" id="MK072247">
    <property type="protein sequence ID" value="AYV80736.1"/>
    <property type="molecule type" value="Genomic_DNA"/>
</dbReference>
<accession>A0A3G5A0I7</accession>
<evidence type="ECO:0008006" key="2">
    <source>
        <dbReference type="Google" id="ProtNLM"/>
    </source>
</evidence>